<keyword evidence="6" id="KW-1185">Reference proteome</keyword>
<dbReference type="Gene3D" id="3.40.190.10">
    <property type="entry name" value="Periplasmic binding protein-like II"/>
    <property type="match status" value="2"/>
</dbReference>
<keyword evidence="2 4" id="KW-0732">Signal</keyword>
<dbReference type="PIRSF" id="PIRSF002825">
    <property type="entry name" value="CfbpA"/>
    <property type="match status" value="1"/>
</dbReference>
<dbReference type="GO" id="GO:0030288">
    <property type="term" value="C:outer membrane-bounded periplasmic space"/>
    <property type="evidence" value="ECO:0007669"/>
    <property type="project" value="TreeGrafter"/>
</dbReference>
<dbReference type="PANTHER" id="PTHR30006:SF15">
    <property type="entry name" value="IRON-UTILIZATION PERIPLASMIC PROTEIN"/>
    <property type="match status" value="1"/>
</dbReference>
<comment type="similarity">
    <text evidence="1">Belongs to the bacterial solute-binding protein 1 family.</text>
</comment>
<name>A0A1H9M2Z7_9GAMM</name>
<dbReference type="GO" id="GO:0046872">
    <property type="term" value="F:metal ion binding"/>
    <property type="evidence" value="ECO:0007669"/>
    <property type="project" value="UniProtKB-KW"/>
</dbReference>
<dbReference type="InterPro" id="IPR026045">
    <property type="entry name" value="Ferric-bd"/>
</dbReference>
<evidence type="ECO:0000256" key="2">
    <source>
        <dbReference type="ARBA" id="ARBA00022729"/>
    </source>
</evidence>
<dbReference type="PANTHER" id="PTHR30006">
    <property type="entry name" value="THIAMINE-BINDING PERIPLASMIC PROTEIN-RELATED"/>
    <property type="match status" value="1"/>
</dbReference>
<dbReference type="AlphaFoldDB" id="A0A1H9M2Z7"/>
<dbReference type="RefSeq" id="WP_091362109.1">
    <property type="nucleotide sequence ID" value="NZ_AP025284.1"/>
</dbReference>
<feature type="binding site" evidence="3">
    <location>
        <position position="226"/>
    </location>
    <ligand>
        <name>Fe cation</name>
        <dbReference type="ChEBI" id="CHEBI:24875"/>
    </ligand>
</feature>
<organism evidence="5 6">
    <name type="scientific">Amphritea atlantica</name>
    <dbReference type="NCBI Taxonomy" id="355243"/>
    <lineage>
        <taxon>Bacteria</taxon>
        <taxon>Pseudomonadati</taxon>
        <taxon>Pseudomonadota</taxon>
        <taxon>Gammaproteobacteria</taxon>
        <taxon>Oceanospirillales</taxon>
        <taxon>Oceanospirillaceae</taxon>
        <taxon>Amphritea</taxon>
    </lineage>
</organism>
<feature type="binding site" evidence="3">
    <location>
        <position position="225"/>
    </location>
    <ligand>
        <name>Fe cation</name>
        <dbReference type="ChEBI" id="CHEBI:24875"/>
    </ligand>
</feature>
<dbReference type="SUPFAM" id="SSF53850">
    <property type="entry name" value="Periplasmic binding protein-like II"/>
    <property type="match status" value="1"/>
</dbReference>
<dbReference type="OrthoDB" id="9769567at2"/>
<feature type="chain" id="PRO_5011720971" evidence="4">
    <location>
        <begin position="30"/>
        <end position="347"/>
    </location>
</feature>
<dbReference type="CDD" id="cd13542">
    <property type="entry name" value="PBP2_FutA1_ilke"/>
    <property type="match status" value="1"/>
</dbReference>
<accession>A0A1H9M2Z7</accession>
<evidence type="ECO:0000256" key="4">
    <source>
        <dbReference type="SAM" id="SignalP"/>
    </source>
</evidence>
<evidence type="ECO:0000313" key="6">
    <source>
        <dbReference type="Proteomes" id="UP000198749"/>
    </source>
</evidence>
<dbReference type="Pfam" id="PF13343">
    <property type="entry name" value="SBP_bac_6"/>
    <property type="match status" value="1"/>
</dbReference>
<feature type="signal peptide" evidence="4">
    <location>
        <begin position="1"/>
        <end position="29"/>
    </location>
</feature>
<sequence length="347" mass="38938">MRKTFKQPFKKLAFLALPLTMAVSSVATADEVNIYSYRQPFLIQPMLEAFTADTGIKTNVVFAKKGLIERLEHEGKNSPADIVLTSDIGPLYDVVEKGLTQPVQSDVLTNNIPAHYRDPQNRWFGLTSRTRLIYASKERVAEGEIKTYEELADPKWKGRICTRSGKHTYNLSLIGSMIAYHGEAEAEKWLEGVKANLARKPQGNDRAQVKAVKEGVCDIALGNSYYFGKMLTNEKQPEQKEWANAVNLVFPNQDDRGAHMSISGAALTQYAPHKESAIKLLEFLSEAQAQSMYAEANFEFPVRPATPRSALLNQYMGEFKQDNINLQKVAELRVQASRMVDKVGFDN</sequence>
<keyword evidence="3" id="KW-0408">Iron</keyword>
<dbReference type="STRING" id="355243.SAMN03080615_04235"/>
<gene>
    <name evidence="5" type="ORF">SAMN03080615_04235</name>
</gene>
<protein>
    <submittedName>
        <fullName evidence="5">Iron(III) transport system substrate-binding protein</fullName>
    </submittedName>
</protein>
<dbReference type="EMBL" id="FOGB01000021">
    <property type="protein sequence ID" value="SER18090.1"/>
    <property type="molecule type" value="Genomic_DNA"/>
</dbReference>
<reference evidence="6" key="1">
    <citation type="submission" date="2016-10" db="EMBL/GenBank/DDBJ databases">
        <authorList>
            <person name="Varghese N."/>
            <person name="Submissions S."/>
        </authorList>
    </citation>
    <scope>NUCLEOTIDE SEQUENCE [LARGE SCALE GENOMIC DNA]</scope>
    <source>
        <strain evidence="6">DSM 18887</strain>
    </source>
</reference>
<evidence type="ECO:0000256" key="1">
    <source>
        <dbReference type="ARBA" id="ARBA00008520"/>
    </source>
</evidence>
<evidence type="ECO:0000313" key="5">
    <source>
        <dbReference type="EMBL" id="SER18090.1"/>
    </source>
</evidence>
<proteinExistence type="inferred from homology"/>
<dbReference type="Proteomes" id="UP000198749">
    <property type="component" value="Unassembled WGS sequence"/>
</dbReference>
<keyword evidence="3" id="KW-0479">Metal-binding</keyword>
<evidence type="ECO:0000256" key="3">
    <source>
        <dbReference type="PIRSR" id="PIRSR002825-1"/>
    </source>
</evidence>